<dbReference type="EMBL" id="CADCVH010000126">
    <property type="protein sequence ID" value="CAA9480441.1"/>
    <property type="molecule type" value="Genomic_DNA"/>
</dbReference>
<accession>A0A6J4RTC5</accession>
<protein>
    <submittedName>
        <fullName evidence="1">Uncharacterized protein</fullName>
    </submittedName>
</protein>
<sequence length="86" mass="9269">MFLKVGRKLINTHNLVDADVYEPGEALSPNGDGHADALTVVIMTTAVETAKDGTLGARRIILSGEDADLFLESLPTYSPVLEGDRW</sequence>
<proteinExistence type="predicted"/>
<evidence type="ECO:0000313" key="1">
    <source>
        <dbReference type="EMBL" id="CAA9480441.1"/>
    </source>
</evidence>
<name>A0A6J4RTC5_9ACTN</name>
<gene>
    <name evidence="1" type="ORF">AVDCRST_MAG02-4478</name>
</gene>
<dbReference type="AlphaFoldDB" id="A0A6J4RTC5"/>
<organism evidence="1">
    <name type="scientific">uncultured Rubrobacteraceae bacterium</name>
    <dbReference type="NCBI Taxonomy" id="349277"/>
    <lineage>
        <taxon>Bacteria</taxon>
        <taxon>Bacillati</taxon>
        <taxon>Actinomycetota</taxon>
        <taxon>Rubrobacteria</taxon>
        <taxon>Rubrobacterales</taxon>
        <taxon>Rubrobacteraceae</taxon>
        <taxon>environmental samples</taxon>
    </lineage>
</organism>
<reference evidence="1" key="1">
    <citation type="submission" date="2020-02" db="EMBL/GenBank/DDBJ databases">
        <authorList>
            <person name="Meier V. D."/>
        </authorList>
    </citation>
    <scope>NUCLEOTIDE SEQUENCE</scope>
    <source>
        <strain evidence="1">AVDCRST_MAG02</strain>
    </source>
</reference>